<accession>A0A2T5G736</accession>
<dbReference type="PANTHER" id="PTHR22854">
    <property type="entry name" value="TRYPTOPHAN BIOSYNTHESIS PROTEIN"/>
    <property type="match status" value="1"/>
</dbReference>
<dbReference type="EMBL" id="PEBW01000003">
    <property type="protein sequence ID" value="PTQ52004.1"/>
    <property type="molecule type" value="Genomic_DNA"/>
</dbReference>
<comment type="similarity">
    <text evidence="8">Belongs to the TrpC family.</text>
</comment>
<evidence type="ECO:0000256" key="2">
    <source>
        <dbReference type="ARBA" id="ARBA00004696"/>
    </source>
</evidence>
<dbReference type="GO" id="GO:0004425">
    <property type="term" value="F:indole-3-glycerol-phosphate synthase activity"/>
    <property type="evidence" value="ECO:0007669"/>
    <property type="project" value="UniProtKB-UniRule"/>
</dbReference>
<gene>
    <name evidence="8" type="primary">trpC</name>
    <name evidence="10" type="ORF">BLITH_0971</name>
</gene>
<sequence length="276" mass="29887">MESSSSFLAQILADKRREVEELRPSAPDLASLARRLAAEAFSPDAGAPEGPFAFARALIASPRPVAVIAEVKRRSPSRGTIREPWDIYAVARGYAEADVDALSVLAERAHFAGDPLYVPFFRRAVGRPVLWKDFVFDPVQIDLARVLGADAVLLIARILDEATLAALLEHARSLALDALVEVHDEFDAEKALRAGARLVGINHRDLVSFRVDLGVSERVVPLLPSGTIVVAESGISRPEDVVRLARLGVRAVLVGEHFMRQEDIAAAVRSLVGPKA</sequence>
<evidence type="ECO:0000256" key="7">
    <source>
        <dbReference type="ARBA" id="ARBA00023239"/>
    </source>
</evidence>
<reference evidence="10 11" key="1">
    <citation type="submission" date="2017-08" db="EMBL/GenBank/DDBJ databases">
        <title>Burning lignite coal seam in the remote Altai Mountains harbors a hydrogen-driven thermophilic microbial community.</title>
        <authorList>
            <person name="Kadnikov V.V."/>
            <person name="Mardanov A.V."/>
            <person name="Ivasenko D."/>
            <person name="Beletsky A.V."/>
            <person name="Karnachuk O.V."/>
            <person name="Ravin N.V."/>
        </authorList>
    </citation>
    <scope>NUCLEOTIDE SEQUENCE [LARGE SCALE GENOMIC DNA]</scope>
    <source>
        <strain evidence="10">AL31</strain>
    </source>
</reference>
<evidence type="ECO:0000256" key="4">
    <source>
        <dbReference type="ARBA" id="ARBA00022793"/>
    </source>
</evidence>
<evidence type="ECO:0000256" key="5">
    <source>
        <dbReference type="ARBA" id="ARBA00022822"/>
    </source>
</evidence>
<dbReference type="InterPro" id="IPR001468">
    <property type="entry name" value="Indole-3-GlycerolPSynthase_CS"/>
</dbReference>
<keyword evidence="7 8" id="KW-0456">Lyase</keyword>
<dbReference type="UniPathway" id="UPA00035">
    <property type="reaction ID" value="UER00043"/>
</dbReference>
<evidence type="ECO:0000256" key="8">
    <source>
        <dbReference type="HAMAP-Rule" id="MF_00134"/>
    </source>
</evidence>
<dbReference type="SUPFAM" id="SSF51366">
    <property type="entry name" value="Ribulose-phoshate binding barrel"/>
    <property type="match status" value="1"/>
</dbReference>
<dbReference type="Proteomes" id="UP000244016">
    <property type="component" value="Unassembled WGS sequence"/>
</dbReference>
<name>A0A2T5G736_9BACL</name>
<dbReference type="PROSITE" id="PS00614">
    <property type="entry name" value="IGPS"/>
    <property type="match status" value="1"/>
</dbReference>
<dbReference type="GO" id="GO:0000162">
    <property type="term" value="P:L-tryptophan biosynthetic process"/>
    <property type="evidence" value="ECO:0007669"/>
    <property type="project" value="UniProtKB-UniRule"/>
</dbReference>
<organism evidence="10 11">
    <name type="scientific">Brockia lithotrophica</name>
    <dbReference type="NCBI Taxonomy" id="933949"/>
    <lineage>
        <taxon>Bacteria</taxon>
        <taxon>Bacillati</taxon>
        <taxon>Bacillota</taxon>
        <taxon>Bacilli</taxon>
        <taxon>Bacillales</taxon>
        <taxon>Bacillales Family X. Incertae Sedis</taxon>
        <taxon>Brockia</taxon>
    </lineage>
</organism>
<dbReference type="Gene3D" id="3.20.20.70">
    <property type="entry name" value="Aldolase class I"/>
    <property type="match status" value="1"/>
</dbReference>
<dbReference type="CDD" id="cd00331">
    <property type="entry name" value="IGPS"/>
    <property type="match status" value="1"/>
</dbReference>
<dbReference type="InterPro" id="IPR045186">
    <property type="entry name" value="Indole-3-glycerol_P_synth"/>
</dbReference>
<keyword evidence="3 8" id="KW-0028">Amino-acid biosynthesis</keyword>
<comment type="pathway">
    <text evidence="2 8">Amino-acid biosynthesis; L-tryptophan biosynthesis; L-tryptophan from chorismate: step 4/5.</text>
</comment>
<dbReference type="PANTHER" id="PTHR22854:SF2">
    <property type="entry name" value="INDOLE-3-GLYCEROL-PHOSPHATE SYNTHASE"/>
    <property type="match status" value="1"/>
</dbReference>
<dbReference type="AlphaFoldDB" id="A0A2T5G736"/>
<dbReference type="Pfam" id="PF00218">
    <property type="entry name" value="IGPS"/>
    <property type="match status" value="1"/>
</dbReference>
<dbReference type="GO" id="GO:0004640">
    <property type="term" value="F:phosphoribosylanthranilate isomerase activity"/>
    <property type="evidence" value="ECO:0007669"/>
    <property type="project" value="TreeGrafter"/>
</dbReference>
<proteinExistence type="inferred from homology"/>
<evidence type="ECO:0000256" key="6">
    <source>
        <dbReference type="ARBA" id="ARBA00023141"/>
    </source>
</evidence>
<evidence type="ECO:0000256" key="3">
    <source>
        <dbReference type="ARBA" id="ARBA00022605"/>
    </source>
</evidence>
<dbReference type="EC" id="4.1.1.48" evidence="8"/>
<evidence type="ECO:0000313" key="10">
    <source>
        <dbReference type="EMBL" id="PTQ52004.1"/>
    </source>
</evidence>
<protein>
    <recommendedName>
        <fullName evidence="8">Indole-3-glycerol phosphate synthase</fullName>
        <shortName evidence="8">IGPS</shortName>
        <ecNumber evidence="8">4.1.1.48</ecNumber>
    </recommendedName>
</protein>
<feature type="domain" description="Indole-3-glycerol phosphate synthase" evidence="9">
    <location>
        <begin position="8"/>
        <end position="271"/>
    </location>
</feature>
<keyword evidence="5 8" id="KW-0822">Tryptophan biosynthesis</keyword>
<dbReference type="InterPro" id="IPR013798">
    <property type="entry name" value="Indole-3-glycerol_P_synth_dom"/>
</dbReference>
<comment type="caution">
    <text evidence="10">The sequence shown here is derived from an EMBL/GenBank/DDBJ whole genome shotgun (WGS) entry which is preliminary data.</text>
</comment>
<keyword evidence="4 8" id="KW-0210">Decarboxylase</keyword>
<dbReference type="HAMAP" id="MF_00134_B">
    <property type="entry name" value="IGPS_B"/>
    <property type="match status" value="1"/>
</dbReference>
<evidence type="ECO:0000256" key="1">
    <source>
        <dbReference type="ARBA" id="ARBA00001633"/>
    </source>
</evidence>
<dbReference type="InterPro" id="IPR013785">
    <property type="entry name" value="Aldolase_TIM"/>
</dbReference>
<evidence type="ECO:0000313" key="11">
    <source>
        <dbReference type="Proteomes" id="UP000244016"/>
    </source>
</evidence>
<comment type="catalytic activity">
    <reaction evidence="1 8">
        <text>1-(2-carboxyphenylamino)-1-deoxy-D-ribulose 5-phosphate + H(+) = (1S,2R)-1-C-(indol-3-yl)glycerol 3-phosphate + CO2 + H2O</text>
        <dbReference type="Rhea" id="RHEA:23476"/>
        <dbReference type="ChEBI" id="CHEBI:15377"/>
        <dbReference type="ChEBI" id="CHEBI:15378"/>
        <dbReference type="ChEBI" id="CHEBI:16526"/>
        <dbReference type="ChEBI" id="CHEBI:58613"/>
        <dbReference type="ChEBI" id="CHEBI:58866"/>
        <dbReference type="EC" id="4.1.1.48"/>
    </reaction>
</comment>
<dbReference type="InterPro" id="IPR011060">
    <property type="entry name" value="RibuloseP-bd_barrel"/>
</dbReference>
<evidence type="ECO:0000259" key="9">
    <source>
        <dbReference type="Pfam" id="PF00218"/>
    </source>
</evidence>
<keyword evidence="6 8" id="KW-0057">Aromatic amino acid biosynthesis</keyword>